<dbReference type="AlphaFoldDB" id="A0AAD4UPH2"/>
<comment type="caution">
    <text evidence="2">The sequence shown here is derived from an EMBL/GenBank/DDBJ whole genome shotgun (WGS) entry which is preliminary data.</text>
</comment>
<proteinExistence type="predicted"/>
<keyword evidence="3" id="KW-1185">Reference proteome</keyword>
<accession>A0AAD4UPH2</accession>
<sequence>MVGSDQAEDAFGEQSPKGEASEGNKADFKLLGLNNEKKDAIHQEEKSESVKLELHSIKVCLMPPPALALSLGRHQSPLDLRFPISIQLTLNETGYNLHKRLCGLITSVSLVSATFDIQGLDQATFYAPADEYSRNPSSVAKGFLLLVQLIESQPSFTSTPM</sequence>
<feature type="region of interest" description="Disordered" evidence="1">
    <location>
        <begin position="1"/>
        <end position="28"/>
    </location>
</feature>
<evidence type="ECO:0000313" key="2">
    <source>
        <dbReference type="EMBL" id="KAI4548654.1"/>
    </source>
</evidence>
<dbReference type="EMBL" id="JAKZEL010000001">
    <property type="protein sequence ID" value="KAI4548654.1"/>
    <property type="molecule type" value="Genomic_DNA"/>
</dbReference>
<dbReference type="Proteomes" id="UP001214576">
    <property type="component" value="Unassembled WGS sequence"/>
</dbReference>
<evidence type="ECO:0000256" key="1">
    <source>
        <dbReference type="SAM" id="MobiDB-lite"/>
    </source>
</evidence>
<reference evidence="2" key="1">
    <citation type="submission" date="2022-03" db="EMBL/GenBank/DDBJ databases">
        <title>Genomic analyses of argali, domestic sheep and their hybrids provide insights into chromosomal evolution, heterosis and genetic basis of agronomic traits.</title>
        <authorList>
            <person name="Li M."/>
        </authorList>
    </citation>
    <scope>NUCLEOTIDE SEQUENCE</scope>
    <source>
        <strain evidence="2">CAU-MHL-2022a</strain>
        <tissue evidence="2">Skin</tissue>
    </source>
</reference>
<organism evidence="2 3">
    <name type="scientific">Ovis ammon polii</name>
    <dbReference type="NCBI Taxonomy" id="230172"/>
    <lineage>
        <taxon>Eukaryota</taxon>
        <taxon>Metazoa</taxon>
        <taxon>Chordata</taxon>
        <taxon>Craniata</taxon>
        <taxon>Vertebrata</taxon>
        <taxon>Euteleostomi</taxon>
        <taxon>Mammalia</taxon>
        <taxon>Eutheria</taxon>
        <taxon>Laurasiatheria</taxon>
        <taxon>Artiodactyla</taxon>
        <taxon>Ruminantia</taxon>
        <taxon>Pecora</taxon>
        <taxon>Bovidae</taxon>
        <taxon>Caprinae</taxon>
        <taxon>Ovis</taxon>
    </lineage>
</organism>
<name>A0AAD4UPH2_OVIAM</name>
<feature type="compositionally biased region" description="Acidic residues" evidence="1">
    <location>
        <begin position="1"/>
        <end position="11"/>
    </location>
</feature>
<feature type="compositionally biased region" description="Basic and acidic residues" evidence="1">
    <location>
        <begin position="19"/>
        <end position="28"/>
    </location>
</feature>
<protein>
    <submittedName>
        <fullName evidence="2">Uncharacterized protein</fullName>
    </submittedName>
</protein>
<evidence type="ECO:0000313" key="3">
    <source>
        <dbReference type="Proteomes" id="UP001214576"/>
    </source>
</evidence>
<gene>
    <name evidence="2" type="ORF">MG293_000984</name>
</gene>